<keyword evidence="3" id="KW-0274">FAD</keyword>
<dbReference type="EC" id="1.3.99.4" evidence="8"/>
<evidence type="ECO:0000256" key="2">
    <source>
        <dbReference type="ARBA" id="ARBA00022630"/>
    </source>
</evidence>
<feature type="domain" description="FAD-dependent oxidoreductase 2 FAD-binding" evidence="10">
    <location>
        <begin position="46"/>
        <end position="567"/>
    </location>
</feature>
<evidence type="ECO:0000259" key="10">
    <source>
        <dbReference type="Pfam" id="PF00890"/>
    </source>
</evidence>
<proteinExistence type="inferred from homology"/>
<sequence>MTGSPDAARPTRRQVLGTSVAAGLAVATVAPQTARAADLPLLGTYDVVVIGSGAAGMTAALTAAKQGLSVVVLEKAPTFGGSAARSGAGIWIPNNPVLLAAGVPDTPAKAAAYLAAVVGPDVPVARQQAFLAHGPAMISFVMANSPLRFRWMEGYSDYYPELPGGLPNGRSIEPDYLDGHILGAELAHLNPSYMAVPTGMVVFSADYKWLTLAAVSVKGLAVATECLARGTKALTLGQAPLTMGQSLAGGLRKGLMDAGVPVRLNTPLTDLLVESGTVSGAVTPAGLYRARRAVVVGSGGFEHNLAMRTQYQRQPIGTDWTVGAKENTGDGIRAGQRVGGALALMDDAWWGPAIPLPDQPYFCLAERTLPGGLMVNAAGGRFVNEAAPYSDVVHVMYDRNPTDPDIPAWLIFDQNYRNRYLFKDVSPTFVLPDDWYSSGAAHKAWTVDALATAIGVAPAALRSTVSRFNSLALQGKDPDFHRGDSAYDHYYTDPSVLPNSCLAPLWLPPYYALRIVPGDLGTKGGLVTDARARVLRDDGTAIPGLYAAGNASAAVMGHSYAGAGSTIGPAMTFGYIAAKDIAGTL</sequence>
<dbReference type="FunFam" id="3.50.50.60:FF:000208">
    <property type="entry name" value="3-ketosteroid dehydrogenase"/>
    <property type="match status" value="1"/>
</dbReference>
<keyword evidence="2" id="KW-0285">Flavoprotein</keyword>
<keyword evidence="4 11" id="KW-0560">Oxidoreductase</keyword>
<name>A0A3Q9C1P9_9ACTN</name>
<organism evidence="11 12">
    <name type="scientific">Streptomyces aquilus</name>
    <dbReference type="NCBI Taxonomy" id="2548456"/>
    <lineage>
        <taxon>Bacteria</taxon>
        <taxon>Bacillati</taxon>
        <taxon>Actinomycetota</taxon>
        <taxon>Actinomycetes</taxon>
        <taxon>Kitasatosporales</taxon>
        <taxon>Streptomycetaceae</taxon>
        <taxon>Streptomyces</taxon>
    </lineage>
</organism>
<dbReference type="GO" id="GO:0047571">
    <property type="term" value="F:3-oxosteroid 1-dehydrogenase activity"/>
    <property type="evidence" value="ECO:0007669"/>
    <property type="project" value="UniProtKB-EC"/>
</dbReference>
<dbReference type="EMBL" id="CP034463">
    <property type="protein sequence ID" value="AZP19619.1"/>
    <property type="molecule type" value="Genomic_DNA"/>
</dbReference>
<dbReference type="KEGG" id="saqu:EJC51_28250"/>
<comment type="catalytic activity">
    <reaction evidence="6">
        <text>a 3-oxosteroid + A = a 3-oxo-Delta(1)-steroid + AH2</text>
        <dbReference type="Rhea" id="RHEA:13329"/>
        <dbReference type="ChEBI" id="CHEBI:13193"/>
        <dbReference type="ChEBI" id="CHEBI:17499"/>
        <dbReference type="ChEBI" id="CHEBI:20156"/>
        <dbReference type="ChEBI" id="CHEBI:47788"/>
        <dbReference type="EC" id="1.3.99.4"/>
    </reaction>
</comment>
<comment type="similarity">
    <text evidence="7">Belongs to the FAD-dependent oxidoreductase 2 family. 3-oxosteroid dehydrogenase subfamily.</text>
</comment>
<evidence type="ECO:0000256" key="6">
    <source>
        <dbReference type="ARBA" id="ARBA00051951"/>
    </source>
</evidence>
<evidence type="ECO:0000256" key="1">
    <source>
        <dbReference type="ARBA" id="ARBA00001974"/>
    </source>
</evidence>
<dbReference type="InterPro" id="IPR003953">
    <property type="entry name" value="FAD-dep_OxRdtase_2_FAD-bd"/>
</dbReference>
<comment type="cofactor">
    <cofactor evidence="1">
        <name>FAD</name>
        <dbReference type="ChEBI" id="CHEBI:57692"/>
    </cofactor>
</comment>
<evidence type="ECO:0000256" key="5">
    <source>
        <dbReference type="ARBA" id="ARBA00023221"/>
    </source>
</evidence>
<accession>A0A3Q9C1P9</accession>
<keyword evidence="5" id="KW-0443">Lipid metabolism</keyword>
<dbReference type="PANTHER" id="PTHR43400">
    <property type="entry name" value="FUMARATE REDUCTASE"/>
    <property type="match status" value="1"/>
</dbReference>
<dbReference type="SUPFAM" id="SSF56425">
    <property type="entry name" value="Succinate dehydrogenase/fumarate reductase flavoprotein, catalytic domain"/>
    <property type="match status" value="1"/>
</dbReference>
<dbReference type="GO" id="GO:0008202">
    <property type="term" value="P:steroid metabolic process"/>
    <property type="evidence" value="ECO:0007669"/>
    <property type="project" value="UniProtKB-KW"/>
</dbReference>
<reference evidence="11 12" key="1">
    <citation type="submission" date="2018-12" db="EMBL/GenBank/DDBJ databases">
        <authorList>
            <person name="Li K."/>
        </authorList>
    </citation>
    <scope>NUCLEOTIDE SEQUENCE [LARGE SCALE GENOMIC DNA]</scope>
    <source>
        <strain evidence="12">CR22</strain>
    </source>
</reference>
<gene>
    <name evidence="11" type="ORF">EJC51_28250</name>
</gene>
<dbReference type="AlphaFoldDB" id="A0A3Q9C1P9"/>
<dbReference type="RefSeq" id="WP_126273664.1">
    <property type="nucleotide sequence ID" value="NZ_CP034463.1"/>
</dbReference>
<evidence type="ECO:0000313" key="12">
    <source>
        <dbReference type="Proteomes" id="UP000280197"/>
    </source>
</evidence>
<keyword evidence="12" id="KW-1185">Reference proteome</keyword>
<keyword evidence="5" id="KW-0753">Steroid metabolism</keyword>
<dbReference type="NCBIfam" id="NF005882">
    <property type="entry name" value="PRK07843.1"/>
    <property type="match status" value="1"/>
</dbReference>
<dbReference type="PANTHER" id="PTHR43400:SF10">
    <property type="entry name" value="3-OXOSTEROID 1-DEHYDROGENASE"/>
    <property type="match status" value="1"/>
</dbReference>
<evidence type="ECO:0000256" key="8">
    <source>
        <dbReference type="ARBA" id="ARBA00066536"/>
    </source>
</evidence>
<evidence type="ECO:0000313" key="11">
    <source>
        <dbReference type="EMBL" id="AZP19619.1"/>
    </source>
</evidence>
<evidence type="ECO:0000256" key="7">
    <source>
        <dbReference type="ARBA" id="ARBA00061147"/>
    </source>
</evidence>
<dbReference type="PROSITE" id="PS51318">
    <property type="entry name" value="TAT"/>
    <property type="match status" value="1"/>
</dbReference>
<dbReference type="SUPFAM" id="SSF51905">
    <property type="entry name" value="FAD/NAD(P)-binding domain"/>
    <property type="match status" value="1"/>
</dbReference>
<dbReference type="InterPro" id="IPR027477">
    <property type="entry name" value="Succ_DH/fumarate_Rdtase_cat_sf"/>
</dbReference>
<dbReference type="Gene3D" id="3.50.50.60">
    <property type="entry name" value="FAD/NAD(P)-binding domain"/>
    <property type="match status" value="2"/>
</dbReference>
<evidence type="ECO:0000256" key="9">
    <source>
        <dbReference type="ARBA" id="ARBA00069709"/>
    </source>
</evidence>
<dbReference type="Proteomes" id="UP000280197">
    <property type="component" value="Chromosome"/>
</dbReference>
<evidence type="ECO:0000256" key="4">
    <source>
        <dbReference type="ARBA" id="ARBA00023002"/>
    </source>
</evidence>
<dbReference type="InterPro" id="IPR036188">
    <property type="entry name" value="FAD/NAD-bd_sf"/>
</dbReference>
<protein>
    <recommendedName>
        <fullName evidence="9">3-oxosteroid 1-dehydrogenase</fullName>
        <ecNumber evidence="8">1.3.99.4</ecNumber>
    </recommendedName>
</protein>
<dbReference type="Pfam" id="PF00890">
    <property type="entry name" value="FAD_binding_2"/>
    <property type="match status" value="1"/>
</dbReference>
<evidence type="ECO:0000256" key="3">
    <source>
        <dbReference type="ARBA" id="ARBA00022827"/>
    </source>
</evidence>
<dbReference type="InterPro" id="IPR050315">
    <property type="entry name" value="FAD-oxidoreductase_2"/>
</dbReference>
<dbReference type="InterPro" id="IPR006311">
    <property type="entry name" value="TAT_signal"/>
</dbReference>